<evidence type="ECO:0000313" key="1">
    <source>
        <dbReference type="EMBL" id="VDM41132.1"/>
    </source>
</evidence>
<evidence type="ECO:0000313" key="2">
    <source>
        <dbReference type="Proteomes" id="UP000050794"/>
    </source>
</evidence>
<accession>A0A183UMU1</accession>
<dbReference type="EMBL" id="UYWY01020292">
    <property type="protein sequence ID" value="VDM41132.1"/>
    <property type="molecule type" value="Genomic_DNA"/>
</dbReference>
<protein>
    <submittedName>
        <fullName evidence="1 3">Uncharacterized protein</fullName>
    </submittedName>
</protein>
<gene>
    <name evidence="1" type="ORF">TCNE_LOCUS9811</name>
</gene>
<sequence>MGGLADEYHVVFLKGMSGLAFKYDEDKITFLRDLANEVRDYDVFANVPSLHSLQLQWTANGDRESDCSRVKIRTPATPRTRVTHMYPLSFHGLGRHSKRIYQHHNFFENGA</sequence>
<dbReference type="Proteomes" id="UP000050794">
    <property type="component" value="Unassembled WGS sequence"/>
</dbReference>
<dbReference type="AlphaFoldDB" id="A0A183UMU1"/>
<name>A0A183UMU1_TOXCA</name>
<keyword evidence="2" id="KW-1185">Reference proteome</keyword>
<dbReference type="WBParaSite" id="TCNE_0000981101-mRNA-1">
    <property type="protein sequence ID" value="TCNE_0000981101-mRNA-1"/>
    <property type="gene ID" value="TCNE_0000981101"/>
</dbReference>
<evidence type="ECO:0000313" key="3">
    <source>
        <dbReference type="WBParaSite" id="TCNE_0000981101-mRNA-1"/>
    </source>
</evidence>
<reference evidence="3" key="1">
    <citation type="submission" date="2016-06" db="UniProtKB">
        <authorList>
            <consortium name="WormBaseParasite"/>
        </authorList>
    </citation>
    <scope>IDENTIFICATION</scope>
</reference>
<reference evidence="1 2" key="2">
    <citation type="submission" date="2018-11" db="EMBL/GenBank/DDBJ databases">
        <authorList>
            <consortium name="Pathogen Informatics"/>
        </authorList>
    </citation>
    <scope>NUCLEOTIDE SEQUENCE [LARGE SCALE GENOMIC DNA]</scope>
</reference>
<organism evidence="2 3">
    <name type="scientific">Toxocara canis</name>
    <name type="common">Canine roundworm</name>
    <dbReference type="NCBI Taxonomy" id="6265"/>
    <lineage>
        <taxon>Eukaryota</taxon>
        <taxon>Metazoa</taxon>
        <taxon>Ecdysozoa</taxon>
        <taxon>Nematoda</taxon>
        <taxon>Chromadorea</taxon>
        <taxon>Rhabditida</taxon>
        <taxon>Spirurina</taxon>
        <taxon>Ascaridomorpha</taxon>
        <taxon>Ascaridoidea</taxon>
        <taxon>Toxocaridae</taxon>
        <taxon>Toxocara</taxon>
    </lineage>
</organism>
<proteinExistence type="predicted"/>